<dbReference type="Proteomes" id="UP001054945">
    <property type="component" value="Unassembled WGS sequence"/>
</dbReference>
<gene>
    <name evidence="2" type="ORF">CEXT_484821</name>
</gene>
<dbReference type="EMBL" id="BPLR01014532">
    <property type="protein sequence ID" value="GIY69435.1"/>
    <property type="molecule type" value="Genomic_DNA"/>
</dbReference>
<feature type="compositionally biased region" description="Polar residues" evidence="1">
    <location>
        <begin position="1"/>
        <end position="12"/>
    </location>
</feature>
<protein>
    <submittedName>
        <fullName evidence="2">Uncharacterized protein</fullName>
    </submittedName>
</protein>
<comment type="caution">
    <text evidence="2">The sequence shown here is derived from an EMBL/GenBank/DDBJ whole genome shotgun (WGS) entry which is preliminary data.</text>
</comment>
<sequence length="115" mass="13030">MFSPPKSLQNFQHGRISPHPSSPRKPRIAHQNVGRNAQTGLKAVAPLISYRANRLRPIDCWCLYTQEAANLMRESLVSWHVVKPFCKTELGFVKYPSGREIDLSVAFALVRSVEE</sequence>
<proteinExistence type="predicted"/>
<evidence type="ECO:0000256" key="1">
    <source>
        <dbReference type="SAM" id="MobiDB-lite"/>
    </source>
</evidence>
<organism evidence="2 3">
    <name type="scientific">Caerostris extrusa</name>
    <name type="common">Bark spider</name>
    <name type="synonym">Caerostris bankana</name>
    <dbReference type="NCBI Taxonomy" id="172846"/>
    <lineage>
        <taxon>Eukaryota</taxon>
        <taxon>Metazoa</taxon>
        <taxon>Ecdysozoa</taxon>
        <taxon>Arthropoda</taxon>
        <taxon>Chelicerata</taxon>
        <taxon>Arachnida</taxon>
        <taxon>Araneae</taxon>
        <taxon>Araneomorphae</taxon>
        <taxon>Entelegynae</taxon>
        <taxon>Araneoidea</taxon>
        <taxon>Araneidae</taxon>
        <taxon>Caerostris</taxon>
    </lineage>
</organism>
<evidence type="ECO:0000313" key="2">
    <source>
        <dbReference type="EMBL" id="GIY69435.1"/>
    </source>
</evidence>
<accession>A0AAV4VJ21</accession>
<reference evidence="2 3" key="1">
    <citation type="submission" date="2021-06" db="EMBL/GenBank/DDBJ databases">
        <title>Caerostris extrusa draft genome.</title>
        <authorList>
            <person name="Kono N."/>
            <person name="Arakawa K."/>
        </authorList>
    </citation>
    <scope>NUCLEOTIDE SEQUENCE [LARGE SCALE GENOMIC DNA]</scope>
</reference>
<name>A0AAV4VJ21_CAEEX</name>
<feature type="region of interest" description="Disordered" evidence="1">
    <location>
        <begin position="1"/>
        <end position="35"/>
    </location>
</feature>
<dbReference type="AlphaFoldDB" id="A0AAV4VJ21"/>
<evidence type="ECO:0000313" key="3">
    <source>
        <dbReference type="Proteomes" id="UP001054945"/>
    </source>
</evidence>
<keyword evidence="3" id="KW-1185">Reference proteome</keyword>